<comment type="caution">
    <text evidence="1">The sequence shown here is derived from an EMBL/GenBank/DDBJ whole genome shotgun (WGS) entry which is preliminary data.</text>
</comment>
<proteinExistence type="predicted"/>
<dbReference type="EMBL" id="JBHSPT010000041">
    <property type="protein sequence ID" value="MFC6057329.1"/>
    <property type="molecule type" value="Genomic_DNA"/>
</dbReference>
<organism evidence="1 2">
    <name type="scientific">Streptomyces pratens</name>
    <dbReference type="NCBI Taxonomy" id="887456"/>
    <lineage>
        <taxon>Bacteria</taxon>
        <taxon>Bacillati</taxon>
        <taxon>Actinomycetota</taxon>
        <taxon>Actinomycetes</taxon>
        <taxon>Kitasatosporales</taxon>
        <taxon>Streptomycetaceae</taxon>
        <taxon>Streptomyces</taxon>
    </lineage>
</organism>
<accession>A0ABW1M1Q9</accession>
<protein>
    <submittedName>
        <fullName evidence="1">Uncharacterized protein</fullName>
    </submittedName>
</protein>
<gene>
    <name evidence="1" type="ORF">ACFP50_18250</name>
</gene>
<evidence type="ECO:0000313" key="2">
    <source>
        <dbReference type="Proteomes" id="UP001596242"/>
    </source>
</evidence>
<sequence>MAGAARAADDPLGALRKPVAQVLRLAADAVDPDRGFTGLGGAGIQVVSRAWTAGLLLRARDVPRRRERCRAR</sequence>
<evidence type="ECO:0000313" key="1">
    <source>
        <dbReference type="EMBL" id="MFC6057329.1"/>
    </source>
</evidence>
<dbReference type="Proteomes" id="UP001596242">
    <property type="component" value="Unassembled WGS sequence"/>
</dbReference>
<name>A0ABW1M1Q9_9ACTN</name>
<keyword evidence="2" id="KW-1185">Reference proteome</keyword>
<feature type="non-terminal residue" evidence="1">
    <location>
        <position position="72"/>
    </location>
</feature>
<reference evidence="2" key="1">
    <citation type="journal article" date="2019" name="Int. J. Syst. Evol. Microbiol.">
        <title>The Global Catalogue of Microorganisms (GCM) 10K type strain sequencing project: providing services to taxonomists for standard genome sequencing and annotation.</title>
        <authorList>
            <consortium name="The Broad Institute Genomics Platform"/>
            <consortium name="The Broad Institute Genome Sequencing Center for Infectious Disease"/>
            <person name="Wu L."/>
            <person name="Ma J."/>
        </authorList>
    </citation>
    <scope>NUCLEOTIDE SEQUENCE [LARGE SCALE GENOMIC DNA]</scope>
    <source>
        <strain evidence="2">JCM 12763</strain>
    </source>
</reference>
<dbReference type="RefSeq" id="WP_386398839.1">
    <property type="nucleotide sequence ID" value="NZ_JBHSPT010000041.1"/>
</dbReference>